<evidence type="ECO:0000313" key="1">
    <source>
        <dbReference type="EMBL" id="WNH10016.1"/>
    </source>
</evidence>
<accession>A0ABY9XVN3</accession>
<dbReference type="Pfam" id="PF20111">
    <property type="entry name" value="DUF6501"/>
    <property type="match status" value="1"/>
</dbReference>
<dbReference type="Proteomes" id="UP001302806">
    <property type="component" value="Chromosome"/>
</dbReference>
<dbReference type="RefSeq" id="WP_415866365.1">
    <property type="nucleotide sequence ID" value="NZ_CP134537.1"/>
</dbReference>
<dbReference type="InterPro" id="IPR045447">
    <property type="entry name" value="DUF6501"/>
</dbReference>
<sequence length="100" mass="11802">METNKILELVKKAEDKVNSTMLSNIRKTEINLILLEIQKEAINYSQCCTQLLCVDKWCYNNLTKGKKYKLITEDKEYYTIVDDCGEICQRDKDLFKLIKQ</sequence>
<reference evidence="1 2" key="1">
    <citation type="submission" date="2023-09" db="EMBL/GenBank/DDBJ databases">
        <title>Thalassobella suaedae gen. nov., sp. nov., a marine bacterium of the family Flavobacteriaceae isolated from a halophyte Suaeda japonica.</title>
        <authorList>
            <person name="Lee S.Y."/>
            <person name="Hwang C.Y."/>
        </authorList>
    </citation>
    <scope>NUCLEOTIDE SEQUENCE [LARGE SCALE GENOMIC DNA]</scope>
    <source>
        <strain evidence="1 2">HL-DH14</strain>
    </source>
</reference>
<dbReference type="EMBL" id="CP134537">
    <property type="protein sequence ID" value="WNH10016.1"/>
    <property type="molecule type" value="Genomic_DNA"/>
</dbReference>
<name>A0ABY9XVN3_9FLAO</name>
<protein>
    <submittedName>
        <fullName evidence="1">DUF6501 family protein</fullName>
    </submittedName>
</protein>
<proteinExistence type="predicted"/>
<organism evidence="1 2">
    <name type="scientific">Thalassobellus suaedae</name>
    <dbReference type="NCBI Taxonomy" id="3074124"/>
    <lineage>
        <taxon>Bacteria</taxon>
        <taxon>Pseudomonadati</taxon>
        <taxon>Bacteroidota</taxon>
        <taxon>Flavobacteriia</taxon>
        <taxon>Flavobacteriales</taxon>
        <taxon>Flavobacteriaceae</taxon>
        <taxon>Thalassobellus</taxon>
    </lineage>
</organism>
<evidence type="ECO:0000313" key="2">
    <source>
        <dbReference type="Proteomes" id="UP001302806"/>
    </source>
</evidence>
<gene>
    <name evidence="1" type="ORF">RHP51_04785</name>
</gene>